<keyword evidence="3 5" id="KW-1133">Transmembrane helix</keyword>
<keyword evidence="7" id="KW-1185">Reference proteome</keyword>
<feature type="transmembrane region" description="Helical" evidence="5">
    <location>
        <begin position="108"/>
        <end position="127"/>
    </location>
</feature>
<keyword evidence="4 5" id="KW-0472">Membrane</keyword>
<evidence type="ECO:0000313" key="6">
    <source>
        <dbReference type="EMBL" id="MFD0963914.1"/>
    </source>
</evidence>
<proteinExistence type="predicted"/>
<feature type="transmembrane region" description="Helical" evidence="5">
    <location>
        <begin position="58"/>
        <end position="77"/>
    </location>
</feature>
<dbReference type="Proteomes" id="UP001596997">
    <property type="component" value="Unassembled WGS sequence"/>
</dbReference>
<name>A0ABW3I217_9FLAO</name>
<dbReference type="RefSeq" id="WP_377715118.1">
    <property type="nucleotide sequence ID" value="NZ_JBHTJM010000008.1"/>
</dbReference>
<evidence type="ECO:0000256" key="1">
    <source>
        <dbReference type="ARBA" id="ARBA00004141"/>
    </source>
</evidence>
<feature type="transmembrane region" description="Helical" evidence="5">
    <location>
        <begin position="21"/>
        <end position="38"/>
    </location>
</feature>
<accession>A0ABW3I217</accession>
<evidence type="ECO:0000256" key="3">
    <source>
        <dbReference type="ARBA" id="ARBA00022989"/>
    </source>
</evidence>
<feature type="transmembrane region" description="Helical" evidence="5">
    <location>
        <begin position="84"/>
        <end position="102"/>
    </location>
</feature>
<protein>
    <submittedName>
        <fullName evidence="6">DoxX family protein</fullName>
    </submittedName>
</protein>
<reference evidence="7" key="1">
    <citation type="journal article" date="2019" name="Int. J. Syst. Evol. Microbiol.">
        <title>The Global Catalogue of Microorganisms (GCM) 10K type strain sequencing project: providing services to taxonomists for standard genome sequencing and annotation.</title>
        <authorList>
            <consortium name="The Broad Institute Genomics Platform"/>
            <consortium name="The Broad Institute Genome Sequencing Center for Infectious Disease"/>
            <person name="Wu L."/>
            <person name="Ma J."/>
        </authorList>
    </citation>
    <scope>NUCLEOTIDE SEQUENCE [LARGE SCALE GENOMIC DNA]</scope>
    <source>
        <strain evidence="7">CCUG 62114</strain>
    </source>
</reference>
<evidence type="ECO:0000313" key="7">
    <source>
        <dbReference type="Proteomes" id="UP001596997"/>
    </source>
</evidence>
<comment type="subcellular location">
    <subcellularLocation>
        <location evidence="1">Membrane</location>
        <topology evidence="1">Multi-pass membrane protein</topology>
    </subcellularLocation>
</comment>
<organism evidence="6 7">
    <name type="scientific">Pseudofulvibacter geojedonensis</name>
    <dbReference type="NCBI Taxonomy" id="1123758"/>
    <lineage>
        <taxon>Bacteria</taxon>
        <taxon>Pseudomonadati</taxon>
        <taxon>Bacteroidota</taxon>
        <taxon>Flavobacteriia</taxon>
        <taxon>Flavobacteriales</taxon>
        <taxon>Flavobacteriaceae</taxon>
        <taxon>Pseudofulvibacter</taxon>
    </lineage>
</organism>
<evidence type="ECO:0000256" key="5">
    <source>
        <dbReference type="SAM" id="Phobius"/>
    </source>
</evidence>
<sequence length="140" mass="15883">MDTIKKINKWANLHSYYPIDILRISLGVFLFTKGLYFMNNSLQLVELIQPFKNYVGEMILIHYLVPAHIIGGILIVFGLLTRWALIAQIPILIGAVLINVIGEFQVSNFIIAGITLLIAIFFTYFGSGKHSADYHLKMQQ</sequence>
<evidence type="ECO:0000256" key="2">
    <source>
        <dbReference type="ARBA" id="ARBA00022692"/>
    </source>
</evidence>
<evidence type="ECO:0000256" key="4">
    <source>
        <dbReference type="ARBA" id="ARBA00023136"/>
    </source>
</evidence>
<dbReference type="Pfam" id="PF07681">
    <property type="entry name" value="DoxX"/>
    <property type="match status" value="1"/>
</dbReference>
<dbReference type="EMBL" id="JBHTJM010000008">
    <property type="protein sequence ID" value="MFD0963914.1"/>
    <property type="molecule type" value="Genomic_DNA"/>
</dbReference>
<comment type="caution">
    <text evidence="6">The sequence shown here is derived from an EMBL/GenBank/DDBJ whole genome shotgun (WGS) entry which is preliminary data.</text>
</comment>
<keyword evidence="2 5" id="KW-0812">Transmembrane</keyword>
<gene>
    <name evidence="6" type="ORF">ACFQ1O_07850</name>
</gene>
<dbReference type="InterPro" id="IPR032808">
    <property type="entry name" value="DoxX"/>
</dbReference>